<keyword evidence="2" id="KW-1185">Reference proteome</keyword>
<protein>
    <submittedName>
        <fullName evidence="1">Uncharacterized protein</fullName>
    </submittedName>
</protein>
<organism evidence="1 2">
    <name type="scientific">Thiohalobacter thiocyanaticus</name>
    <dbReference type="NCBI Taxonomy" id="585455"/>
    <lineage>
        <taxon>Bacteria</taxon>
        <taxon>Pseudomonadati</taxon>
        <taxon>Pseudomonadota</taxon>
        <taxon>Gammaproteobacteria</taxon>
        <taxon>Thiohalobacterales</taxon>
        <taxon>Thiohalobacteraceae</taxon>
        <taxon>Thiohalobacter</taxon>
    </lineage>
</organism>
<dbReference type="AlphaFoldDB" id="A0A1Z4VUG2"/>
<reference evidence="1 2" key="1">
    <citation type="submission" date="2017-05" db="EMBL/GenBank/DDBJ databases">
        <title>Thiocyanate degradation by Thiohalobacter thiocyanaticus FOKN1.</title>
        <authorList>
            <person name="Oshiki M."/>
            <person name="Fukushima T."/>
            <person name="Kawano S."/>
            <person name="Nakagawa J."/>
        </authorList>
    </citation>
    <scope>NUCLEOTIDE SEQUENCE [LARGE SCALE GENOMIC DNA]</scope>
    <source>
        <strain evidence="1 2">FOKN1</strain>
    </source>
</reference>
<evidence type="ECO:0000313" key="2">
    <source>
        <dbReference type="Proteomes" id="UP000218765"/>
    </source>
</evidence>
<proteinExistence type="predicted"/>
<gene>
    <name evidence="1" type="ORF">FOKN1_2918</name>
</gene>
<accession>A0A1Z4VUG2</accession>
<dbReference type="Proteomes" id="UP000218765">
    <property type="component" value="Chromosome"/>
</dbReference>
<dbReference type="KEGG" id="ttc:FOKN1_2918"/>
<sequence length="73" mass="8367">MHTIYIHIDEELTPEQLQELHETIGGLSFVTDVEVNSRLPHDLLVEYEPQRGMPMPIINQLNRMGLHADVTSC</sequence>
<evidence type="ECO:0000313" key="1">
    <source>
        <dbReference type="EMBL" id="BAZ95276.1"/>
    </source>
</evidence>
<dbReference type="EMBL" id="AP018052">
    <property type="protein sequence ID" value="BAZ95276.1"/>
    <property type="molecule type" value="Genomic_DNA"/>
</dbReference>
<name>A0A1Z4VUG2_9GAMM</name>